<dbReference type="EC" id="2.7.7.48" evidence="3"/>
<keyword evidence="4 24" id="KW-0696">RNA-directed RNA polymerase</keyword>
<keyword evidence="8" id="KW-0548">Nucleotidyltransferase</keyword>
<comment type="catalytic activity">
    <reaction evidence="21">
        <text>a 5'-end (5'-triphosphoguanosine)-adenylyl-adenylyl-cytidylyl-adenosine in mRNA + 2 S-adenosyl-L-methionine = a 5'-end (N(7)-methyl 5'-triphosphoguanosine)-(2'-O-methyladenylyl)-adenylyl-cytidylyl-adenosine in mRNA + 2 S-adenosyl-L-homocysteine + H(+)</text>
        <dbReference type="Rhea" id="RHEA:65376"/>
        <dbReference type="Rhea" id="RHEA-COMP:16797"/>
        <dbReference type="Rhea" id="RHEA-COMP:16798"/>
        <dbReference type="ChEBI" id="CHEBI:15378"/>
        <dbReference type="ChEBI" id="CHEBI:57856"/>
        <dbReference type="ChEBI" id="CHEBI:59789"/>
        <dbReference type="ChEBI" id="CHEBI:156483"/>
        <dbReference type="ChEBI" id="CHEBI:156484"/>
        <dbReference type="EC" id="2.1.1.375"/>
    </reaction>
</comment>
<keyword evidence="6" id="KW-0808">Transferase</keyword>
<comment type="catalytic activity">
    <reaction evidence="17">
        <text>a 5'-end (5'-triphosphoguanosine)-(2'-O-methyladenylyl)-adenylyl-cytidylyl-adenosine in mRNA + S-adenosyl-L-methionine = a 5'-end (N(7)-methyl 5'-triphosphoguanosine)-(2'-O-methyladenylyl)-adenylyl-cytidylyl-adenosine in mRNA + S-adenosyl-L-homocysteine</text>
        <dbReference type="Rhea" id="RHEA:65440"/>
        <dbReference type="Rhea" id="RHEA-COMP:16798"/>
        <dbReference type="Rhea" id="RHEA-COMP:16801"/>
        <dbReference type="ChEBI" id="CHEBI:57856"/>
        <dbReference type="ChEBI" id="CHEBI:59789"/>
        <dbReference type="ChEBI" id="CHEBI:156482"/>
        <dbReference type="ChEBI" id="CHEBI:156483"/>
    </reaction>
</comment>
<dbReference type="EMBL" id="MT721839">
    <property type="protein sequence ID" value="QPN36922.1"/>
    <property type="molecule type" value="Genomic_RNA"/>
</dbReference>
<keyword evidence="15" id="KW-0511">Multifunctional enzyme</keyword>
<dbReference type="GO" id="GO:0005524">
    <property type="term" value="F:ATP binding"/>
    <property type="evidence" value="ECO:0007669"/>
    <property type="project" value="UniProtKB-KW"/>
</dbReference>
<dbReference type="GO" id="GO:0044423">
    <property type="term" value="C:virion component"/>
    <property type="evidence" value="ECO:0007669"/>
    <property type="project" value="UniProtKB-KW"/>
</dbReference>
<evidence type="ECO:0000256" key="17">
    <source>
        <dbReference type="ARBA" id="ARBA00024499"/>
    </source>
</evidence>
<evidence type="ECO:0000256" key="20">
    <source>
        <dbReference type="ARBA" id="ARBA00047332"/>
    </source>
</evidence>
<dbReference type="GO" id="GO:0004482">
    <property type="term" value="F:mRNA 5'-cap (guanine-N7-)-methyltransferase activity"/>
    <property type="evidence" value="ECO:0007669"/>
    <property type="project" value="InterPro"/>
</dbReference>
<keyword evidence="10" id="KW-0067">ATP-binding</keyword>
<reference evidence="24" key="1">
    <citation type="submission" date="2020-07" db="EMBL/GenBank/DDBJ databases">
        <authorList>
            <person name="Guo L."/>
            <person name="Lu X."/>
            <person name="Guo D."/>
        </authorList>
    </citation>
    <scope>NUCLEOTIDE SEQUENCE</scope>
    <source>
        <strain evidence="24">CHNtp</strain>
    </source>
</reference>
<evidence type="ECO:0000256" key="7">
    <source>
        <dbReference type="ARBA" id="ARBA00022691"/>
    </source>
</evidence>
<keyword evidence="5" id="KW-0507">mRNA processing</keyword>
<evidence type="ECO:0000259" key="23">
    <source>
        <dbReference type="PROSITE" id="PS50526"/>
    </source>
</evidence>
<evidence type="ECO:0000256" key="18">
    <source>
        <dbReference type="ARBA" id="ARBA00030436"/>
    </source>
</evidence>
<name>A0A7T1LYR0_9RHAB</name>
<comment type="catalytic activity">
    <reaction evidence="22">
        <text>GTP + H2O = GDP + phosphate + H(+)</text>
        <dbReference type="Rhea" id="RHEA:19669"/>
        <dbReference type="ChEBI" id="CHEBI:15377"/>
        <dbReference type="ChEBI" id="CHEBI:15378"/>
        <dbReference type="ChEBI" id="CHEBI:37565"/>
        <dbReference type="ChEBI" id="CHEBI:43474"/>
        <dbReference type="ChEBI" id="CHEBI:58189"/>
    </reaction>
</comment>
<keyword evidence="13" id="KW-0506">mRNA capping</keyword>
<evidence type="ECO:0000256" key="13">
    <source>
        <dbReference type="ARBA" id="ARBA00023042"/>
    </source>
</evidence>
<comment type="catalytic activity">
    <reaction evidence="16">
        <text>a 5'-end triphospho-adenylyl-adenylyl-cytidylyl-adenosine in mRNA + GDP + H(+) = a 5'-end (5'-triphosphoguanosine)-adenylyl-adenylyl-cytidylyl-adenosine in mRNA + diphosphate</text>
        <dbReference type="Rhea" id="RHEA:65436"/>
        <dbReference type="Rhea" id="RHEA-COMP:16797"/>
        <dbReference type="Rhea" id="RHEA-COMP:16799"/>
        <dbReference type="ChEBI" id="CHEBI:15378"/>
        <dbReference type="ChEBI" id="CHEBI:33019"/>
        <dbReference type="ChEBI" id="CHEBI:58189"/>
        <dbReference type="ChEBI" id="CHEBI:156484"/>
        <dbReference type="ChEBI" id="CHEBI:156503"/>
        <dbReference type="EC" id="2.7.7.88"/>
    </reaction>
</comment>
<evidence type="ECO:0000256" key="21">
    <source>
        <dbReference type="ARBA" id="ARBA00047370"/>
    </source>
</evidence>
<keyword evidence="9" id="KW-0547">Nucleotide-binding</keyword>
<evidence type="ECO:0000256" key="8">
    <source>
        <dbReference type="ARBA" id="ARBA00022695"/>
    </source>
</evidence>
<evidence type="ECO:0000256" key="16">
    <source>
        <dbReference type="ARBA" id="ARBA00024494"/>
    </source>
</evidence>
<comment type="catalytic activity">
    <reaction evidence="20">
        <text>a 5'-end (5'-triphosphoguanosine)-adenylyl-adenylyl-cytidylyl-adenosine in mRNA + S-adenosyl-L-methionine = a 5'-end (5'-triphosphoguanosine)-(2'-O-methyladenylyl)-adenylyl-cytidylyl-adenosine in mRNA + S-adenosyl-L-homocysteine + H(+)</text>
        <dbReference type="Rhea" id="RHEA:65380"/>
        <dbReference type="Rhea" id="RHEA-COMP:16797"/>
        <dbReference type="Rhea" id="RHEA-COMP:16801"/>
        <dbReference type="ChEBI" id="CHEBI:15378"/>
        <dbReference type="ChEBI" id="CHEBI:57856"/>
        <dbReference type="ChEBI" id="CHEBI:59789"/>
        <dbReference type="ChEBI" id="CHEBI:156482"/>
        <dbReference type="ChEBI" id="CHEBI:156484"/>
    </reaction>
</comment>
<evidence type="ECO:0000256" key="14">
    <source>
        <dbReference type="ARBA" id="ARBA00023200"/>
    </source>
</evidence>
<evidence type="ECO:0000256" key="9">
    <source>
        <dbReference type="ARBA" id="ARBA00022741"/>
    </source>
</evidence>
<dbReference type="InterPro" id="IPR039530">
    <property type="entry name" value="L_methyltransferase_rhabdo"/>
</dbReference>
<dbReference type="GO" id="GO:0003968">
    <property type="term" value="F:RNA-directed RNA polymerase activity"/>
    <property type="evidence" value="ECO:0007669"/>
    <property type="project" value="UniProtKB-KW"/>
</dbReference>
<dbReference type="Pfam" id="PF14318">
    <property type="entry name" value="Mononeg_mRNAcap"/>
    <property type="match status" value="1"/>
</dbReference>
<proteinExistence type="predicted"/>
<evidence type="ECO:0000256" key="5">
    <source>
        <dbReference type="ARBA" id="ARBA00022664"/>
    </source>
</evidence>
<evidence type="ECO:0000313" key="24">
    <source>
        <dbReference type="EMBL" id="QPN36922.1"/>
    </source>
</evidence>
<evidence type="ECO:0000256" key="3">
    <source>
        <dbReference type="ARBA" id="ARBA00012494"/>
    </source>
</evidence>
<evidence type="ECO:0000256" key="10">
    <source>
        <dbReference type="ARBA" id="ARBA00022840"/>
    </source>
</evidence>
<evidence type="ECO:0000256" key="4">
    <source>
        <dbReference type="ARBA" id="ARBA00022484"/>
    </source>
</evidence>
<dbReference type="InterPro" id="IPR014023">
    <property type="entry name" value="Mononeg_RNA_pol_cat"/>
</dbReference>
<dbReference type="InterPro" id="IPR026890">
    <property type="entry name" value="Mononeg_mRNAcap"/>
</dbReference>
<evidence type="ECO:0000256" key="11">
    <source>
        <dbReference type="ARBA" id="ARBA00022844"/>
    </source>
</evidence>
<protein>
    <recommendedName>
        <fullName evidence="3">RNA-directed RNA polymerase</fullName>
        <ecNumber evidence="3">2.7.7.48</ecNumber>
    </recommendedName>
    <alternativeName>
        <fullName evidence="19">Replicase</fullName>
    </alternativeName>
    <alternativeName>
        <fullName evidence="18">Transcriptase</fullName>
    </alternativeName>
</protein>
<keyword evidence="11" id="KW-0946">Virion</keyword>
<keyword evidence="7" id="KW-0949">S-adenosyl-L-methionine</keyword>
<evidence type="ECO:0000256" key="6">
    <source>
        <dbReference type="ARBA" id="ARBA00022679"/>
    </source>
</evidence>
<keyword evidence="14" id="KW-1035">Host cytoplasm</keyword>
<dbReference type="GO" id="GO:0030430">
    <property type="term" value="C:host cell cytoplasm"/>
    <property type="evidence" value="ECO:0007669"/>
    <property type="project" value="UniProtKB-SubCell"/>
</dbReference>
<evidence type="ECO:0000256" key="19">
    <source>
        <dbReference type="ARBA" id="ARBA00031012"/>
    </source>
</evidence>
<comment type="subcellular location">
    <subcellularLocation>
        <location evidence="1">Host cytoplasm</location>
    </subcellularLocation>
    <subcellularLocation>
        <location evidence="2">Virion</location>
    </subcellularLocation>
</comment>
<keyword evidence="12" id="KW-0693">Viral RNA replication</keyword>
<dbReference type="PROSITE" id="PS50526">
    <property type="entry name" value="RDRP_SSRNA_NEG_NONSEG"/>
    <property type="match status" value="1"/>
</dbReference>
<evidence type="ECO:0000256" key="2">
    <source>
        <dbReference type="ARBA" id="ARBA00004328"/>
    </source>
</evidence>
<organism evidence="24">
    <name type="scientific">Shenzhen Rhabdo-like virus 2</name>
    <dbReference type="NCBI Taxonomy" id="2789376"/>
    <lineage>
        <taxon>Viruses</taxon>
        <taxon>Riboviria</taxon>
        <taxon>Orthornavirae</taxon>
        <taxon>Negarnaviricota</taxon>
        <taxon>Haploviricotina</taxon>
        <taxon>Monjiviricetes</taxon>
        <taxon>Mononegavirales</taxon>
        <taxon>Rhabdoviridae</taxon>
    </lineage>
</organism>
<feature type="domain" description="RdRp catalytic" evidence="23">
    <location>
        <begin position="29"/>
        <end position="209"/>
    </location>
</feature>
<evidence type="ECO:0000256" key="15">
    <source>
        <dbReference type="ARBA" id="ARBA00023268"/>
    </source>
</evidence>
<dbReference type="Pfam" id="PF00946">
    <property type="entry name" value="Mononeg_RNA_pol"/>
    <property type="match status" value="1"/>
</dbReference>
<evidence type="ECO:0000256" key="1">
    <source>
        <dbReference type="ARBA" id="ARBA00004192"/>
    </source>
</evidence>
<accession>A0A7T1LYR0</accession>
<dbReference type="Pfam" id="PF14314">
    <property type="entry name" value="Methyltrans_Mon_2nd"/>
    <property type="match status" value="1"/>
</dbReference>
<evidence type="ECO:0000256" key="22">
    <source>
        <dbReference type="ARBA" id="ARBA00048548"/>
    </source>
</evidence>
<sequence>MTYTENDLKKMIIAKTKKQGLEEMSRNSIYVNVNIDFKKWNSNMRHNLVRHVFRRMDNLFGYDNLITRTHRFFKRCTYYLAEDGTDLKFQNGVLAENDCCYIGSEGGNEGLRQKPWTVVTVCGIHKVCVEMGLQYFLSGQGDNQVVTLIFPSDRAETREQEEERIKTKSREFVDNLDAFFSSVGLPIKKAETWLSSRLFAYGKKLFRSGVPLSMALKKISRAFPLSNDSIPSLEEDISRIWGSVMAAAEFDHHYVASYVMGCILTGLSLRNHIIYSPVTDGPLVDQVYLHPKFWPERSHSRVQLPGRPSFQMLLKSILWRPRVFGGYPVINPFDMTIKGFPDPVASSIAFLKRMYILATGDKDKDLILKILNPPFSHQIKPAMIMKDCTSINVIGTPTPADTLLDLSEKFVANYNIKNKELKEVVGEYKDEMTHVAEKLFACDPYFAPFMTDVYESTSVGYRERTIKKCSTTTTIRHKAAEAGTDEMSDMMKVNEIRKLRLHIWSVFSSRRSISKAVTEKCSKKTAQKWRNDGWGKTILGVSVSHPSEVLYDLEPSHQCTNRNSGDFIQVFLTPWANDVVGRYEVPGKTYPYIGSETREKTVKTMKGTIYVIEPLLKPSLRLMRAVNWFVRPDSFAGSMLKRLVSSMSDINPMDYASAEDVKGGSAIHRYTNAMTSKMCRHNGNYQLLTHMSVTTENLKDLSRGSTNTDAHFQSMMLFAQMRVLDALLDQEVEDSHAKVPLEYHFHRRCTDCIEEIPEVDITGDANWDQVTFPTYPNNRYLYRPESSLKIRDEIKVEPKTQVIRVHDLDPLYLREMSSFVLGWTSMTSTESEFDPNDLISWTWLARIDPRSLFDGMASKCCAMAWHGWIMRGNRTILTPSALNESALEIMIGIGTRPFSRLANVFIDGDTKSRFLDPELRVLSPAETVPNSRVSAKAIHDAACLWITRYISRSRWLTSPRLPYIRGQTTSEDVVLYTFSKRHYMSDVPETTVDQYRDWWRGGERDPTSLGLRVTEMRSDLDTMFKKSARFDPAAGRPKTALPIRNILKTTVSEVKPSTRCTGSFPRSYGKLATREPRIITGAVYRALDLAVRFSLFPGKGRSAMVVGDGTGGISALLANNGYRVFYQTLVEYHRVTQQGLSVRAPSAFDRLTTDVTDSVINPGQLATVCTDLTDLSYPDYFAQYPKEDYSLLWSDAEGSFWDSDKKLLAYKSNLLSLARDFLSAEGRVICKWYFNNAKSSSIGCSLRDSLNRGSVYTSRFSTAGSGEAYISGFRSMALALLSSEIDISKAVLESTSKFPPEDIIDSYSSYIRSLIAPTKTSPFEDIEVFGSDLAPMLLSAFARESGEWREVRAIFSTLNMMIRRYNTSTRVRIFHQMAIGDKSSLGHRVLHRMASLLIVGLSVMHNMGNTRKRVMDAEHYLESFWAIVEKSGHGVNLYFSERPKTIRDKVICLQLFKGKNLLHSKSLFSMLGALRGCGDDDQSRRGVIEIHAAKRFRGTYCFVVSGGAIGFRSVRGSKGPRHRIDVKGQVFPYVGYIIEKDEVPMSKFDYSQEDEPEMSYEE</sequence>
<evidence type="ECO:0000256" key="12">
    <source>
        <dbReference type="ARBA" id="ARBA00022953"/>
    </source>
</evidence>